<dbReference type="Proteomes" id="UP000323142">
    <property type="component" value="Unassembled WGS sequence"/>
</dbReference>
<sequence>MVVLCHGIGHPLKVEPELVGKIGRFAVDIFFVVSGFIIVTSTGSGSFQPMKFLVRRWLRVAPLYWAATIMIVFVVLFDASIFKTASAELDRVARSLLFLPDEKHPVLKLGWSLNFEMFFYLVFSALCFLSSAQRTVAVTTIFAGLILLGSVTSIDNPFWTYYTSPSLMGFVFGVIIGEANRRGALSGMGKAGTVLVSLASVVITAVFFAFVPFKDSLGLHVTMSLGSACIVVALMKLEISDRLPKWHVLHVLGDASYSIYIFHMFAVGAVWAVFKHLAHDMGIAAHILGSTLAVTGGAATGLIIFLVLERKLLALIGDLNARMFREIRQPTLS</sequence>
<feature type="transmembrane region" description="Helical" evidence="1">
    <location>
        <begin position="160"/>
        <end position="179"/>
    </location>
</feature>
<dbReference type="PANTHER" id="PTHR23028:SF131">
    <property type="entry name" value="BLR2367 PROTEIN"/>
    <property type="match status" value="1"/>
</dbReference>
<dbReference type="PANTHER" id="PTHR23028">
    <property type="entry name" value="ACETYLTRANSFERASE"/>
    <property type="match status" value="1"/>
</dbReference>
<evidence type="ECO:0000313" key="4">
    <source>
        <dbReference type="Proteomes" id="UP000323142"/>
    </source>
</evidence>
<protein>
    <submittedName>
        <fullName evidence="3">Acyltransferase</fullName>
    </submittedName>
</protein>
<feature type="transmembrane region" description="Helical" evidence="1">
    <location>
        <begin position="217"/>
        <end position="237"/>
    </location>
</feature>
<dbReference type="EMBL" id="VUOA01000019">
    <property type="protein sequence ID" value="KAA2237276.1"/>
    <property type="molecule type" value="Genomic_DNA"/>
</dbReference>
<dbReference type="InterPro" id="IPR002656">
    <property type="entry name" value="Acyl_transf_3_dom"/>
</dbReference>
<keyword evidence="1" id="KW-1133">Transmembrane helix</keyword>
<feature type="transmembrane region" description="Helical" evidence="1">
    <location>
        <begin position="22"/>
        <end position="42"/>
    </location>
</feature>
<feature type="transmembrane region" description="Helical" evidence="1">
    <location>
        <begin position="63"/>
        <end position="82"/>
    </location>
</feature>
<keyword evidence="3" id="KW-0808">Transferase</keyword>
<keyword evidence="1" id="KW-0472">Membrane</keyword>
<keyword evidence="1" id="KW-0812">Transmembrane</keyword>
<name>A0A5B2VF92_9HYPH</name>
<feature type="transmembrane region" description="Helical" evidence="1">
    <location>
        <begin position="136"/>
        <end position="154"/>
    </location>
</feature>
<dbReference type="Pfam" id="PF01757">
    <property type="entry name" value="Acyl_transf_3"/>
    <property type="match status" value="1"/>
</dbReference>
<dbReference type="AlphaFoldDB" id="A0A5B2VF92"/>
<keyword evidence="4" id="KW-1185">Reference proteome</keyword>
<evidence type="ECO:0000256" key="1">
    <source>
        <dbReference type="SAM" id="Phobius"/>
    </source>
</evidence>
<reference evidence="3 4" key="2">
    <citation type="submission" date="2019-09" db="EMBL/GenBank/DDBJ databases">
        <authorList>
            <person name="Jin C."/>
        </authorList>
    </citation>
    <scope>NUCLEOTIDE SEQUENCE [LARGE SCALE GENOMIC DNA]</scope>
    <source>
        <strain evidence="3 4">BN140002</strain>
    </source>
</reference>
<feature type="transmembrane region" description="Helical" evidence="1">
    <location>
        <begin position="257"/>
        <end position="277"/>
    </location>
</feature>
<dbReference type="GO" id="GO:0016020">
    <property type="term" value="C:membrane"/>
    <property type="evidence" value="ECO:0007669"/>
    <property type="project" value="TreeGrafter"/>
</dbReference>
<comment type="caution">
    <text evidence="3">The sequence shown here is derived from an EMBL/GenBank/DDBJ whole genome shotgun (WGS) entry which is preliminary data.</text>
</comment>
<dbReference type="GO" id="GO:0016747">
    <property type="term" value="F:acyltransferase activity, transferring groups other than amino-acyl groups"/>
    <property type="evidence" value="ECO:0007669"/>
    <property type="project" value="InterPro"/>
</dbReference>
<reference evidence="3 4" key="1">
    <citation type="submission" date="2019-09" db="EMBL/GenBank/DDBJ databases">
        <title>Salinarimonas rosea gen. nov., sp. nov., a new member of the a-2 subgroup of the Proteobacteria.</title>
        <authorList>
            <person name="Liu J."/>
        </authorList>
    </citation>
    <scope>NUCLEOTIDE SEQUENCE [LARGE SCALE GENOMIC DNA]</scope>
    <source>
        <strain evidence="3 4">BN140002</strain>
    </source>
</reference>
<feature type="domain" description="Acyltransferase 3" evidence="2">
    <location>
        <begin position="1"/>
        <end position="308"/>
    </location>
</feature>
<keyword evidence="3" id="KW-0012">Acyltransferase</keyword>
<dbReference type="GO" id="GO:0000271">
    <property type="term" value="P:polysaccharide biosynthetic process"/>
    <property type="evidence" value="ECO:0007669"/>
    <property type="project" value="TreeGrafter"/>
</dbReference>
<dbReference type="OrthoDB" id="9767863at2"/>
<gene>
    <name evidence="3" type="ORF">F0L46_09745</name>
</gene>
<proteinExistence type="predicted"/>
<organism evidence="3 4">
    <name type="scientific">Salinarimonas soli</name>
    <dbReference type="NCBI Taxonomy" id="1638099"/>
    <lineage>
        <taxon>Bacteria</taxon>
        <taxon>Pseudomonadati</taxon>
        <taxon>Pseudomonadota</taxon>
        <taxon>Alphaproteobacteria</taxon>
        <taxon>Hyphomicrobiales</taxon>
        <taxon>Salinarimonadaceae</taxon>
        <taxon>Salinarimonas</taxon>
    </lineage>
</organism>
<feature type="transmembrane region" description="Helical" evidence="1">
    <location>
        <begin position="283"/>
        <end position="308"/>
    </location>
</feature>
<feature type="transmembrane region" description="Helical" evidence="1">
    <location>
        <begin position="191"/>
        <end position="211"/>
    </location>
</feature>
<evidence type="ECO:0000259" key="2">
    <source>
        <dbReference type="Pfam" id="PF01757"/>
    </source>
</evidence>
<accession>A0A5B2VF92</accession>
<evidence type="ECO:0000313" key="3">
    <source>
        <dbReference type="EMBL" id="KAA2237276.1"/>
    </source>
</evidence>
<dbReference type="InterPro" id="IPR050879">
    <property type="entry name" value="Acyltransferase_3"/>
</dbReference>
<feature type="transmembrane region" description="Helical" evidence="1">
    <location>
        <begin position="109"/>
        <end position="129"/>
    </location>
</feature>